<reference evidence="1 2" key="1">
    <citation type="journal article" date="2017" name="Genome Biol. Evol.">
        <title>Phytophthora megakarya and P. palmivora, closely related causal agents of cacao black pod rot, underwent increases in genome sizes and gene numbers by different mechanisms.</title>
        <authorList>
            <person name="Ali S.S."/>
            <person name="Shao J."/>
            <person name="Lary D.J."/>
            <person name="Kronmiller B."/>
            <person name="Shen D."/>
            <person name="Strem M.D."/>
            <person name="Amoako-Attah I."/>
            <person name="Akrofi A.Y."/>
            <person name="Begoude B.A."/>
            <person name="Ten Hoopen G.M."/>
            <person name="Coulibaly K."/>
            <person name="Kebe B.I."/>
            <person name="Melnick R.L."/>
            <person name="Guiltinan M.J."/>
            <person name="Tyler B.M."/>
            <person name="Meinhardt L.W."/>
            <person name="Bailey B.A."/>
        </authorList>
    </citation>
    <scope>NUCLEOTIDE SEQUENCE [LARGE SCALE GENOMIC DNA]</scope>
    <source>
        <strain evidence="2">sbr112.9</strain>
    </source>
</reference>
<evidence type="ECO:0000313" key="1">
    <source>
        <dbReference type="EMBL" id="POM81181.1"/>
    </source>
</evidence>
<keyword evidence="2" id="KW-1185">Reference proteome</keyword>
<dbReference type="AlphaFoldDB" id="A0A2P4YTR6"/>
<proteinExistence type="predicted"/>
<accession>A0A2P4YTR6</accession>
<dbReference type="EMBL" id="NCKW01000147">
    <property type="protein sequence ID" value="POM81181.1"/>
    <property type="molecule type" value="Genomic_DNA"/>
</dbReference>
<name>A0A2P4YTR6_9STRA</name>
<evidence type="ECO:0000313" key="2">
    <source>
        <dbReference type="Proteomes" id="UP000237271"/>
    </source>
</evidence>
<sequence>MNYLLDHEHDHNFAGETCYEPSLAVNPISTLSASIIESNVGYLHVGTDMSSFLVIRVDNTNVSFFWDWIDPAIVDVNLMTSMLHPALATTFPYCFDLLRIYGGEQTNFYQCRGMTMSYRMHHWITGQSFSLSFLVTRFQTLVSSRV</sequence>
<protein>
    <submittedName>
        <fullName evidence="1">Uncharacterized protein</fullName>
    </submittedName>
</protein>
<gene>
    <name evidence="1" type="ORF">PHPALM_888</name>
</gene>
<dbReference type="OrthoDB" id="96297at2759"/>
<dbReference type="Proteomes" id="UP000237271">
    <property type="component" value="Unassembled WGS sequence"/>
</dbReference>
<organism evidence="1 2">
    <name type="scientific">Phytophthora palmivora</name>
    <dbReference type="NCBI Taxonomy" id="4796"/>
    <lineage>
        <taxon>Eukaryota</taxon>
        <taxon>Sar</taxon>
        <taxon>Stramenopiles</taxon>
        <taxon>Oomycota</taxon>
        <taxon>Peronosporomycetes</taxon>
        <taxon>Peronosporales</taxon>
        <taxon>Peronosporaceae</taxon>
        <taxon>Phytophthora</taxon>
    </lineage>
</organism>
<comment type="caution">
    <text evidence="1">The sequence shown here is derived from an EMBL/GenBank/DDBJ whole genome shotgun (WGS) entry which is preliminary data.</text>
</comment>